<dbReference type="Pfam" id="PF00994">
    <property type="entry name" value="MoCF_biosynth"/>
    <property type="match status" value="1"/>
</dbReference>
<dbReference type="EMBL" id="JACIDY010000007">
    <property type="protein sequence ID" value="MBB3941025.1"/>
    <property type="molecule type" value="Genomic_DNA"/>
</dbReference>
<dbReference type="InterPro" id="IPR008284">
    <property type="entry name" value="MoCF_biosynth_CS"/>
</dbReference>
<comment type="function">
    <text evidence="1 6">Catalyzes the insertion of molybdate into adenylated molybdopterin with the concomitant release of AMP.</text>
</comment>
<dbReference type="Pfam" id="PF03453">
    <property type="entry name" value="MoeA_N"/>
    <property type="match status" value="1"/>
</dbReference>
<evidence type="ECO:0000256" key="5">
    <source>
        <dbReference type="ARBA" id="ARBA00047317"/>
    </source>
</evidence>
<dbReference type="GO" id="GO:0005829">
    <property type="term" value="C:cytosol"/>
    <property type="evidence" value="ECO:0007669"/>
    <property type="project" value="TreeGrafter"/>
</dbReference>
<dbReference type="Gene3D" id="3.40.980.10">
    <property type="entry name" value="MoaB/Mog-like domain"/>
    <property type="match status" value="1"/>
</dbReference>
<dbReference type="UniPathway" id="UPA00344"/>
<proteinExistence type="inferred from homology"/>
<dbReference type="Gene3D" id="3.90.105.10">
    <property type="entry name" value="Molybdopterin biosynthesis moea protein, domain 2"/>
    <property type="match status" value="1"/>
</dbReference>
<dbReference type="SUPFAM" id="SSF63882">
    <property type="entry name" value="MoeA N-terminal region -like"/>
    <property type="match status" value="1"/>
</dbReference>
<evidence type="ECO:0000256" key="3">
    <source>
        <dbReference type="ARBA" id="ARBA00010763"/>
    </source>
</evidence>
<dbReference type="InterPro" id="IPR036688">
    <property type="entry name" value="MoeA_C_domain_IV_sf"/>
</dbReference>
<evidence type="ECO:0000256" key="6">
    <source>
        <dbReference type="RuleBase" id="RU365090"/>
    </source>
</evidence>
<dbReference type="Pfam" id="PF03454">
    <property type="entry name" value="MoeA_C"/>
    <property type="match status" value="1"/>
</dbReference>
<evidence type="ECO:0000256" key="2">
    <source>
        <dbReference type="ARBA" id="ARBA00005046"/>
    </source>
</evidence>
<comment type="similarity">
    <text evidence="3 6">Belongs to the MoeA family.</text>
</comment>
<dbReference type="AlphaFoldDB" id="A0A7W6FZE3"/>
<dbReference type="InterPro" id="IPR005110">
    <property type="entry name" value="MoeA_linker/N"/>
</dbReference>
<dbReference type="SUPFAM" id="SSF63867">
    <property type="entry name" value="MoeA C-terminal domain-like"/>
    <property type="match status" value="1"/>
</dbReference>
<dbReference type="InterPro" id="IPR036135">
    <property type="entry name" value="MoeA_linker/N_sf"/>
</dbReference>
<dbReference type="RefSeq" id="WP_183617577.1">
    <property type="nucleotide sequence ID" value="NZ_JACIDY010000007.1"/>
</dbReference>
<protein>
    <recommendedName>
        <fullName evidence="6">Molybdopterin molybdenumtransferase</fullName>
        <ecNumber evidence="6">2.10.1.1</ecNumber>
    </recommendedName>
</protein>
<dbReference type="Gene3D" id="2.40.340.10">
    <property type="entry name" value="MoeA, C-terminal, domain IV"/>
    <property type="match status" value="1"/>
</dbReference>
<keyword evidence="6" id="KW-0500">Molybdenum</keyword>
<feature type="domain" description="MoaB/Mog" evidence="7">
    <location>
        <begin position="179"/>
        <end position="321"/>
    </location>
</feature>
<dbReference type="Gene3D" id="2.170.190.11">
    <property type="entry name" value="Molybdopterin biosynthesis moea protein, domain 3"/>
    <property type="match status" value="1"/>
</dbReference>
<organism evidence="8 9">
    <name type="scientific">Novosphingobium fluoreni</name>
    <dbReference type="NCBI Taxonomy" id="1391222"/>
    <lineage>
        <taxon>Bacteria</taxon>
        <taxon>Pseudomonadati</taxon>
        <taxon>Pseudomonadota</taxon>
        <taxon>Alphaproteobacteria</taxon>
        <taxon>Sphingomonadales</taxon>
        <taxon>Sphingomonadaceae</taxon>
        <taxon>Novosphingobium</taxon>
    </lineage>
</organism>
<dbReference type="InterPro" id="IPR038987">
    <property type="entry name" value="MoeA-like"/>
</dbReference>
<dbReference type="PANTHER" id="PTHR10192">
    <property type="entry name" value="MOLYBDOPTERIN BIOSYNTHESIS PROTEIN"/>
    <property type="match status" value="1"/>
</dbReference>
<comment type="caution">
    <text evidence="8">The sequence shown here is derived from an EMBL/GenBank/DDBJ whole genome shotgun (WGS) entry which is preliminary data.</text>
</comment>
<keyword evidence="6 8" id="KW-0808">Transferase</keyword>
<sequence length="407" mass="42854">MNRTPPASLEEAQARLLALVSPMPVEHVDMEGALRHFLARPVIARRTQPSANLSAMDGYAVTSQDMAGPWQVIGESAAGRPFSGGVTAGQAARISTGAVLPRGADAVILQEDIARTGDVLTLSGEAPVPPHKHVRPRGLDFKDGQEVLARGHRIGPAQLALAISAGHKYLAVHRPPSVFVLDTGDELADDPENCAPHQIPASNGIMLAGMARMLPCKVTRVGPVPDTLDALATAFAKAEDADLIVTSGGASVGDHDLIKPALEAWGAKIDFWRVAIKPGKPILVATRQQDSGRPQIVLGLPGNPVSSHVTAYHFMLPLLRGLLGAARPVVRPLLMPLGAPLPRNGARRTFVRAHWDGISVIPQAVQDSSALASLAASNVLIDRPAQASELARGEMVEAFWLENGGIA</sequence>
<dbReference type="Proteomes" id="UP000561459">
    <property type="component" value="Unassembled WGS sequence"/>
</dbReference>
<gene>
    <name evidence="8" type="ORF">GGR39_002693</name>
</gene>
<keyword evidence="9" id="KW-1185">Reference proteome</keyword>
<dbReference type="PROSITE" id="PS01079">
    <property type="entry name" value="MOCF_BIOSYNTHESIS_2"/>
    <property type="match status" value="1"/>
</dbReference>
<evidence type="ECO:0000256" key="4">
    <source>
        <dbReference type="ARBA" id="ARBA00023150"/>
    </source>
</evidence>
<accession>A0A7W6FZE3</accession>
<keyword evidence="6" id="KW-0460">Magnesium</keyword>
<comment type="pathway">
    <text evidence="2 6">Cofactor biosynthesis; molybdopterin biosynthesis.</text>
</comment>
<name>A0A7W6FZE3_9SPHN</name>
<dbReference type="CDD" id="cd00887">
    <property type="entry name" value="MoeA"/>
    <property type="match status" value="1"/>
</dbReference>
<dbReference type="GO" id="GO:0046872">
    <property type="term" value="F:metal ion binding"/>
    <property type="evidence" value="ECO:0007669"/>
    <property type="project" value="UniProtKB-UniRule"/>
</dbReference>
<keyword evidence="6" id="KW-0479">Metal-binding</keyword>
<evidence type="ECO:0000256" key="1">
    <source>
        <dbReference type="ARBA" id="ARBA00002901"/>
    </source>
</evidence>
<evidence type="ECO:0000259" key="7">
    <source>
        <dbReference type="SMART" id="SM00852"/>
    </source>
</evidence>
<dbReference type="SUPFAM" id="SSF53218">
    <property type="entry name" value="Molybdenum cofactor biosynthesis proteins"/>
    <property type="match status" value="1"/>
</dbReference>
<dbReference type="GO" id="GO:0006777">
    <property type="term" value="P:Mo-molybdopterin cofactor biosynthetic process"/>
    <property type="evidence" value="ECO:0007669"/>
    <property type="project" value="UniProtKB-UniRule"/>
</dbReference>
<dbReference type="GO" id="GO:0061599">
    <property type="term" value="F:molybdopterin molybdotransferase activity"/>
    <property type="evidence" value="ECO:0007669"/>
    <property type="project" value="UniProtKB-UniRule"/>
</dbReference>
<dbReference type="InterPro" id="IPR036425">
    <property type="entry name" value="MoaB/Mog-like_dom_sf"/>
</dbReference>
<evidence type="ECO:0000313" key="8">
    <source>
        <dbReference type="EMBL" id="MBB3941025.1"/>
    </source>
</evidence>
<comment type="catalytic activity">
    <reaction evidence="5">
        <text>adenylyl-molybdopterin + molybdate = Mo-molybdopterin + AMP + H(+)</text>
        <dbReference type="Rhea" id="RHEA:35047"/>
        <dbReference type="ChEBI" id="CHEBI:15378"/>
        <dbReference type="ChEBI" id="CHEBI:36264"/>
        <dbReference type="ChEBI" id="CHEBI:62727"/>
        <dbReference type="ChEBI" id="CHEBI:71302"/>
        <dbReference type="ChEBI" id="CHEBI:456215"/>
        <dbReference type="EC" id="2.10.1.1"/>
    </reaction>
</comment>
<dbReference type="PANTHER" id="PTHR10192:SF5">
    <property type="entry name" value="GEPHYRIN"/>
    <property type="match status" value="1"/>
</dbReference>
<keyword evidence="4 6" id="KW-0501">Molybdenum cofactor biosynthesis</keyword>
<dbReference type="InterPro" id="IPR005111">
    <property type="entry name" value="MoeA_C_domain_IV"/>
</dbReference>
<dbReference type="InterPro" id="IPR001453">
    <property type="entry name" value="MoaB/Mog_dom"/>
</dbReference>
<evidence type="ECO:0000313" key="9">
    <source>
        <dbReference type="Proteomes" id="UP000561459"/>
    </source>
</evidence>
<comment type="cofactor">
    <cofactor evidence="6">
        <name>Mg(2+)</name>
        <dbReference type="ChEBI" id="CHEBI:18420"/>
    </cofactor>
</comment>
<reference evidence="8 9" key="1">
    <citation type="submission" date="2020-08" db="EMBL/GenBank/DDBJ databases">
        <title>Genomic Encyclopedia of Type Strains, Phase IV (KMG-IV): sequencing the most valuable type-strain genomes for metagenomic binning, comparative biology and taxonomic classification.</title>
        <authorList>
            <person name="Goeker M."/>
        </authorList>
    </citation>
    <scope>NUCLEOTIDE SEQUENCE [LARGE SCALE GENOMIC DNA]</scope>
    <source>
        <strain evidence="8 9">DSM 27568</strain>
    </source>
</reference>
<dbReference type="EC" id="2.10.1.1" evidence="6"/>
<dbReference type="SMART" id="SM00852">
    <property type="entry name" value="MoCF_biosynth"/>
    <property type="match status" value="1"/>
</dbReference>